<keyword evidence="2" id="KW-1185">Reference proteome</keyword>
<dbReference type="EMBL" id="AP022563">
    <property type="protein sequence ID" value="BBX18476.1"/>
    <property type="molecule type" value="Genomic_DNA"/>
</dbReference>
<dbReference type="Proteomes" id="UP000467006">
    <property type="component" value="Chromosome"/>
</dbReference>
<name>A0A7I7K2V9_9MYCO</name>
<reference evidence="1 2" key="1">
    <citation type="journal article" date="2019" name="Emerg. Microbes Infect.">
        <title>Comprehensive subspecies identification of 175 nontuberculous mycobacteria species based on 7547 genomic profiles.</title>
        <authorList>
            <person name="Matsumoto Y."/>
            <person name="Kinjo T."/>
            <person name="Motooka D."/>
            <person name="Nabeya D."/>
            <person name="Jung N."/>
            <person name="Uechi K."/>
            <person name="Horii T."/>
            <person name="Iida T."/>
            <person name="Fujita J."/>
            <person name="Nakamura S."/>
        </authorList>
    </citation>
    <scope>NUCLEOTIDE SEQUENCE [LARGE SCALE GENOMIC DNA]</scope>
    <source>
        <strain evidence="1 2">JCM 6396</strain>
    </source>
</reference>
<evidence type="ECO:0000313" key="2">
    <source>
        <dbReference type="Proteomes" id="UP000467006"/>
    </source>
</evidence>
<organism evidence="1 2">
    <name type="scientific">Mycolicibacterium duvalii</name>
    <dbReference type="NCBI Taxonomy" id="39688"/>
    <lineage>
        <taxon>Bacteria</taxon>
        <taxon>Bacillati</taxon>
        <taxon>Actinomycetota</taxon>
        <taxon>Actinomycetes</taxon>
        <taxon>Mycobacteriales</taxon>
        <taxon>Mycobacteriaceae</taxon>
        <taxon>Mycolicibacterium</taxon>
    </lineage>
</organism>
<protein>
    <submittedName>
        <fullName evidence="1">Uncharacterized protein</fullName>
    </submittedName>
</protein>
<gene>
    <name evidence="1" type="ORF">MDUV_33360</name>
</gene>
<sequence>MVTFVSIALQRSGRLWGRFRRRQQGASMPTTSPDRISRTQRPLDDVAWEFLRSEFTDTLYAQWPIDRRLDLFLRHRGYRQLHDDGTAYSALLERVMDNLGAAARTGVLGSSNAGTAS</sequence>
<evidence type="ECO:0000313" key="1">
    <source>
        <dbReference type="EMBL" id="BBX18476.1"/>
    </source>
</evidence>
<dbReference type="AlphaFoldDB" id="A0A7I7K2V9"/>
<accession>A0A7I7K2V9</accession>
<dbReference type="KEGG" id="mdu:MDUV_33360"/>
<proteinExistence type="predicted"/>